<keyword evidence="1" id="KW-1133">Transmembrane helix</keyword>
<dbReference type="RefSeq" id="WP_046998124.1">
    <property type="nucleotide sequence ID" value="NZ_JAIW01000028.1"/>
</dbReference>
<keyword evidence="1" id="KW-0812">Transmembrane</keyword>
<name>A0A0G9KV84_9BACT</name>
<dbReference type="Proteomes" id="UP000035154">
    <property type="component" value="Unassembled WGS sequence"/>
</dbReference>
<evidence type="ECO:0000259" key="2">
    <source>
        <dbReference type="Pfam" id="PF04773"/>
    </source>
</evidence>
<reference evidence="5 6" key="1">
    <citation type="submission" date="2014-01" db="EMBL/GenBank/DDBJ databases">
        <title>Development of a Comparative Genomic Fingerprinting Assay for High Resolution Genotyping of Arcobacter butzleri.</title>
        <authorList>
            <person name="Webb A.L."/>
            <person name="Inglis G.D."/>
            <person name="Kruczkiewicz P."/>
            <person name="Selinger L.B."/>
            <person name="Taboada E.N."/>
        </authorList>
    </citation>
    <scope>NUCLEOTIDE SEQUENCE [LARGE SCALE GENOMIC DNA]</scope>
    <source>
        <strain evidence="5 6">L355</strain>
    </source>
</reference>
<feature type="domain" description="FecR N-terminal" evidence="3">
    <location>
        <begin position="7"/>
        <end position="45"/>
    </location>
</feature>
<sequence>MKDKIKDKAIHWVACKKEGLTLEQEKELEIWLKEDEEHQKAFEEANLVYSIFQNIPKNHTQTLSKNALKEAKKIKFIEKTVKPFIGMAAILCGLFIGYKFFIPEYKKDYKTQFSSLKQEILPDGSKLSIDTKSKLQIEYFKDKRKVFLENGQVLFEVAKDKSRPFIITSGKTSIEVVGTKFEVKNLEHITTVSVEEGVVKVSFNNHTLLPNQDISLLKKGEKIVISDLGKITYLGKTDIEEIAPWRNDELIFRKITLKEAFDTFSRYQDLKVEFQNKNFENKLFSGKFNTLEIDKFLFAVQKIYPIKIVKSENKITVN</sequence>
<protein>
    <submittedName>
        <fullName evidence="5">Siderophore-interacting protein</fullName>
    </submittedName>
</protein>
<feature type="domain" description="FecR protein" evidence="2">
    <location>
        <begin position="108"/>
        <end position="200"/>
    </location>
</feature>
<dbReference type="PIRSF" id="PIRSF018266">
    <property type="entry name" value="FecR"/>
    <property type="match status" value="1"/>
</dbReference>
<evidence type="ECO:0000259" key="4">
    <source>
        <dbReference type="Pfam" id="PF16344"/>
    </source>
</evidence>
<dbReference type="InterPro" id="IPR032508">
    <property type="entry name" value="FecR_C"/>
</dbReference>
<dbReference type="Pfam" id="PF16344">
    <property type="entry name" value="FecR_C"/>
    <property type="match status" value="1"/>
</dbReference>
<evidence type="ECO:0000256" key="1">
    <source>
        <dbReference type="SAM" id="Phobius"/>
    </source>
</evidence>
<dbReference type="EMBL" id="JAIW01000028">
    <property type="protein sequence ID" value="KLE10381.1"/>
    <property type="molecule type" value="Genomic_DNA"/>
</dbReference>
<evidence type="ECO:0000313" key="6">
    <source>
        <dbReference type="Proteomes" id="UP000035154"/>
    </source>
</evidence>
<dbReference type="Gene3D" id="2.60.120.1440">
    <property type="match status" value="1"/>
</dbReference>
<comment type="caution">
    <text evidence="5">The sequence shown here is derived from an EMBL/GenBank/DDBJ whole genome shotgun (WGS) entry which is preliminary data.</text>
</comment>
<proteinExistence type="predicted"/>
<dbReference type="AlphaFoldDB" id="A0A0G9KV84"/>
<feature type="transmembrane region" description="Helical" evidence="1">
    <location>
        <begin position="81"/>
        <end position="101"/>
    </location>
</feature>
<dbReference type="GO" id="GO:0016989">
    <property type="term" value="F:sigma factor antagonist activity"/>
    <property type="evidence" value="ECO:0007669"/>
    <property type="project" value="TreeGrafter"/>
</dbReference>
<evidence type="ECO:0000259" key="3">
    <source>
        <dbReference type="Pfam" id="PF16220"/>
    </source>
</evidence>
<gene>
    <name evidence="5" type="ORF">AF80_04505</name>
</gene>
<dbReference type="InterPro" id="IPR006860">
    <property type="entry name" value="FecR"/>
</dbReference>
<dbReference type="PANTHER" id="PTHR30273:SF2">
    <property type="entry name" value="PROTEIN FECR"/>
    <property type="match status" value="1"/>
</dbReference>
<keyword evidence="1" id="KW-0472">Membrane</keyword>
<dbReference type="Gene3D" id="3.55.50.30">
    <property type="match status" value="1"/>
</dbReference>
<accession>A0A0G9KV84</accession>
<dbReference type="InterPro" id="IPR012373">
    <property type="entry name" value="Ferrdict_sens_TM"/>
</dbReference>
<feature type="domain" description="Protein FecR C-terminal" evidence="4">
    <location>
        <begin position="249"/>
        <end position="317"/>
    </location>
</feature>
<evidence type="ECO:0000313" key="5">
    <source>
        <dbReference type="EMBL" id="KLE10381.1"/>
    </source>
</evidence>
<dbReference type="PANTHER" id="PTHR30273">
    <property type="entry name" value="PERIPLASMIC SIGNAL SENSOR AND SIGMA FACTOR ACTIVATOR FECR-RELATED"/>
    <property type="match status" value="1"/>
</dbReference>
<organism evidence="5 6">
    <name type="scientific">Aliarcobacter butzleri L355</name>
    <dbReference type="NCBI Taxonomy" id="1447263"/>
    <lineage>
        <taxon>Bacteria</taxon>
        <taxon>Pseudomonadati</taxon>
        <taxon>Campylobacterota</taxon>
        <taxon>Epsilonproteobacteria</taxon>
        <taxon>Campylobacterales</taxon>
        <taxon>Arcobacteraceae</taxon>
        <taxon>Aliarcobacter</taxon>
    </lineage>
</organism>
<dbReference type="Pfam" id="PF04773">
    <property type="entry name" value="FecR"/>
    <property type="match status" value="1"/>
</dbReference>
<dbReference type="Pfam" id="PF16220">
    <property type="entry name" value="DUF4880"/>
    <property type="match status" value="1"/>
</dbReference>
<dbReference type="PATRIC" id="fig|1447263.3.peg.879"/>
<dbReference type="InterPro" id="IPR032623">
    <property type="entry name" value="FecR_N"/>
</dbReference>